<feature type="region of interest" description="Disordered" evidence="2">
    <location>
        <begin position="207"/>
        <end position="255"/>
    </location>
</feature>
<feature type="compositionally biased region" description="Polar residues" evidence="2">
    <location>
        <begin position="207"/>
        <end position="217"/>
    </location>
</feature>
<organism evidence="3 4">
    <name type="scientific">Volvox reticuliferus</name>
    <dbReference type="NCBI Taxonomy" id="1737510"/>
    <lineage>
        <taxon>Eukaryota</taxon>
        <taxon>Viridiplantae</taxon>
        <taxon>Chlorophyta</taxon>
        <taxon>core chlorophytes</taxon>
        <taxon>Chlorophyceae</taxon>
        <taxon>CS clade</taxon>
        <taxon>Chlamydomonadales</taxon>
        <taxon>Volvocaceae</taxon>
        <taxon>Volvox</taxon>
    </lineage>
</organism>
<evidence type="ECO:0000313" key="4">
    <source>
        <dbReference type="Proteomes" id="UP000722791"/>
    </source>
</evidence>
<feature type="coiled-coil region" evidence="1">
    <location>
        <begin position="122"/>
        <end position="174"/>
    </location>
</feature>
<accession>A0A8J4G978</accession>
<comment type="caution">
    <text evidence="3">The sequence shown here is derived from an EMBL/GenBank/DDBJ whole genome shotgun (WGS) entry which is preliminary data.</text>
</comment>
<gene>
    <name evidence="3" type="ORF">Vretimale_7277</name>
</gene>
<evidence type="ECO:0000256" key="2">
    <source>
        <dbReference type="SAM" id="MobiDB-lite"/>
    </source>
</evidence>
<evidence type="ECO:0000256" key="1">
    <source>
        <dbReference type="SAM" id="Coils"/>
    </source>
</evidence>
<feature type="compositionally biased region" description="Low complexity" evidence="2">
    <location>
        <begin position="218"/>
        <end position="255"/>
    </location>
</feature>
<name>A0A8J4G978_9CHLO</name>
<dbReference type="EMBL" id="BNCQ01000011">
    <property type="protein sequence ID" value="GIM02400.1"/>
    <property type="molecule type" value="Genomic_DNA"/>
</dbReference>
<dbReference type="AlphaFoldDB" id="A0A8J4G978"/>
<protein>
    <submittedName>
        <fullName evidence="3">Uncharacterized protein</fullName>
    </submittedName>
</protein>
<evidence type="ECO:0000313" key="3">
    <source>
        <dbReference type="EMBL" id="GIM02400.1"/>
    </source>
</evidence>
<proteinExistence type="predicted"/>
<keyword evidence="1" id="KW-0175">Coiled coil</keyword>
<sequence length="292" mass="33077">MAQRPLQPAHRGSIPVSEVREITDQSNITKMDVVKREQHKRAVKALNAAAGDISNDQTADAIIESTELQLLFKGVKLEEVAAVQHNIELLHQKQDAQHQLLQQHTGLLQEHTGLLQEHTGLLQEHTGLLQEHTGLLQDLRRKQDTQHRDRMQLLQQMQQQQNMLMQQLVQLLRQAEPSSQQRQHQDVTLPPQQQQDVEMLDMQLPSPQQDIQLPSPTQQGLQPAQPLQQLQQMVQPAQPPQQQLQQIAQPAQPPQQQVMQPVPCCATPHFTPSLAYVAPTITPLYVDGKPYV</sequence>
<reference evidence="3" key="1">
    <citation type="journal article" date="2021" name="Proc. Natl. Acad. Sci. U.S.A.">
        <title>Three genomes in the algal genus Volvox reveal the fate of a haploid sex-determining region after a transition to homothallism.</title>
        <authorList>
            <person name="Yamamoto K."/>
            <person name="Hamaji T."/>
            <person name="Kawai-Toyooka H."/>
            <person name="Matsuzaki R."/>
            <person name="Takahashi F."/>
            <person name="Nishimura Y."/>
            <person name="Kawachi M."/>
            <person name="Noguchi H."/>
            <person name="Minakuchi Y."/>
            <person name="Umen J.G."/>
            <person name="Toyoda A."/>
            <person name="Nozaki H."/>
        </authorList>
    </citation>
    <scope>NUCLEOTIDE SEQUENCE</scope>
    <source>
        <strain evidence="3">NIES-3785</strain>
    </source>
</reference>
<dbReference type="Proteomes" id="UP000722791">
    <property type="component" value="Unassembled WGS sequence"/>
</dbReference>